<dbReference type="PATRIC" id="fig|1423739.3.peg.1872"/>
<feature type="transmembrane region" description="Helical" evidence="7">
    <location>
        <begin position="313"/>
        <end position="332"/>
    </location>
</feature>
<evidence type="ECO:0000256" key="2">
    <source>
        <dbReference type="ARBA" id="ARBA00008821"/>
    </source>
</evidence>
<evidence type="ECO:0000256" key="5">
    <source>
        <dbReference type="ARBA" id="ARBA00022989"/>
    </source>
</evidence>
<feature type="transmembrane region" description="Helical" evidence="7">
    <location>
        <begin position="163"/>
        <end position="183"/>
    </location>
</feature>
<feature type="transmembrane region" description="Helical" evidence="7">
    <location>
        <begin position="41"/>
        <end position="67"/>
    </location>
</feature>
<feature type="transmembrane region" description="Helical" evidence="7">
    <location>
        <begin position="132"/>
        <end position="151"/>
    </location>
</feature>
<evidence type="ECO:0000313" key="8">
    <source>
        <dbReference type="EMBL" id="KRL62918.1"/>
    </source>
</evidence>
<dbReference type="PROSITE" id="PS01116">
    <property type="entry name" value="XANTH_URACIL_PERMASE"/>
    <property type="match status" value="1"/>
</dbReference>
<feature type="transmembrane region" description="Helical" evidence="7">
    <location>
        <begin position="344"/>
        <end position="367"/>
    </location>
</feature>
<dbReference type="InterPro" id="IPR006042">
    <property type="entry name" value="Xan_ur_permease"/>
</dbReference>
<feature type="transmembrane region" description="Helical" evidence="7">
    <location>
        <begin position="98"/>
        <end position="120"/>
    </location>
</feature>
<keyword evidence="5 7" id="KW-1133">Transmembrane helix</keyword>
<dbReference type="EMBL" id="AZEY01000105">
    <property type="protein sequence ID" value="KRL62918.1"/>
    <property type="molecule type" value="Genomic_DNA"/>
</dbReference>
<dbReference type="PANTHER" id="PTHR42810">
    <property type="entry name" value="PURINE PERMEASE C1399.01C-RELATED"/>
    <property type="match status" value="1"/>
</dbReference>
<dbReference type="Pfam" id="PF00860">
    <property type="entry name" value="Xan_ur_permease"/>
    <property type="match status" value="1"/>
</dbReference>
<evidence type="ECO:0000256" key="7">
    <source>
        <dbReference type="SAM" id="Phobius"/>
    </source>
</evidence>
<comment type="similarity">
    <text evidence="2">Belongs to the nucleobase:cation symporter-2 (NCS2) (TC 2.A.40) family.</text>
</comment>
<dbReference type="NCBIfam" id="TIGR00801">
    <property type="entry name" value="ncs2"/>
    <property type="match status" value="1"/>
</dbReference>
<dbReference type="AlphaFoldDB" id="A0A0R1S134"/>
<gene>
    <name evidence="8" type="ORF">FC85_GL001789</name>
</gene>
<feature type="transmembrane region" description="Helical" evidence="7">
    <location>
        <begin position="189"/>
        <end position="217"/>
    </location>
</feature>
<feature type="transmembrane region" description="Helical" evidence="7">
    <location>
        <begin position="401"/>
        <end position="419"/>
    </location>
</feature>
<comment type="subcellular location">
    <subcellularLocation>
        <location evidence="1">Membrane</location>
        <topology evidence="1">Multi-pass membrane protein</topology>
    </subcellularLocation>
</comment>
<evidence type="ECO:0000256" key="4">
    <source>
        <dbReference type="ARBA" id="ARBA00022692"/>
    </source>
</evidence>
<dbReference type="Proteomes" id="UP000052013">
    <property type="component" value="Unassembled WGS sequence"/>
</dbReference>
<proteinExistence type="inferred from homology"/>
<accession>A0A0R1S134</accession>
<name>A0A0R1S134_9LACO</name>
<evidence type="ECO:0000313" key="9">
    <source>
        <dbReference type="Proteomes" id="UP000052013"/>
    </source>
</evidence>
<dbReference type="PANTHER" id="PTHR42810:SF2">
    <property type="entry name" value="PURINE PERMEASE C1399.01C-RELATED"/>
    <property type="match status" value="1"/>
</dbReference>
<dbReference type="GO" id="GO:0005886">
    <property type="term" value="C:plasma membrane"/>
    <property type="evidence" value="ECO:0007669"/>
    <property type="project" value="UniProtKB-ARBA"/>
</dbReference>
<sequence>MADKNEFHDDRAILDIHDMPPFWPWVGLSLQHMFSMFGSTVIVPLIVGLSPSIALFASGVGTLLHIMITQRKIPAYMGSSFAFIIPMASLMKTTGYSAVGQGIVGVGIVYMIVATIIWAIGSDWVDKILPPIVVGPIVMVIGLSLAGSAANDAMMGNTKQYHLLYFGVALATLFLAILFNMMFKGFIGLIPVLLAIVCGYIISVFCGLVDLHAIAVAPWFKLPAFEIPGLSYHFKIDWAAILSITPIAFVTMTEHMGHIMVLDELTGRDFFKDPGLNRTLAGDGAASLFAGLVGAPAMTSYGENIGVMAITKIHSVYVLMGAAGFAILFAFVNKLNVLIMQMPMPVIGGISFLLFGTIATAGIQIMVENKIDMGVKRNLMIASTVMVIGVGNAYLQIKSFQFTGLAFATIIGIVLNLILPQKAASEKEHEAKLALDKKLHEASQKASKANKD</sequence>
<keyword evidence="4 7" id="KW-0812">Transmembrane</keyword>
<keyword evidence="6 7" id="KW-0472">Membrane</keyword>
<organism evidence="8 9">
    <name type="scientific">Lentilactobacillus diolivorans DSM 14421</name>
    <dbReference type="NCBI Taxonomy" id="1423739"/>
    <lineage>
        <taxon>Bacteria</taxon>
        <taxon>Bacillati</taxon>
        <taxon>Bacillota</taxon>
        <taxon>Bacilli</taxon>
        <taxon>Lactobacillales</taxon>
        <taxon>Lactobacillaceae</taxon>
        <taxon>Lentilactobacillus</taxon>
    </lineage>
</organism>
<evidence type="ECO:0000256" key="1">
    <source>
        <dbReference type="ARBA" id="ARBA00004141"/>
    </source>
</evidence>
<protein>
    <submittedName>
        <fullName evidence="8">NCS2 family nucleobase cation symporter-2</fullName>
    </submittedName>
</protein>
<evidence type="ECO:0000256" key="6">
    <source>
        <dbReference type="ARBA" id="ARBA00023136"/>
    </source>
</evidence>
<dbReference type="STRING" id="1423739.FC85_GL001789"/>
<evidence type="ECO:0000256" key="3">
    <source>
        <dbReference type="ARBA" id="ARBA00022448"/>
    </source>
</evidence>
<feature type="transmembrane region" description="Helical" evidence="7">
    <location>
        <begin position="379"/>
        <end position="395"/>
    </location>
</feature>
<feature type="transmembrane region" description="Helical" evidence="7">
    <location>
        <begin position="238"/>
        <end position="260"/>
    </location>
</feature>
<keyword evidence="3" id="KW-0813">Transport</keyword>
<comment type="caution">
    <text evidence="8">The sequence shown here is derived from an EMBL/GenBank/DDBJ whole genome shotgun (WGS) entry which is preliminary data.</text>
</comment>
<dbReference type="RefSeq" id="WP_057866089.1">
    <property type="nucleotide sequence ID" value="NZ_AZEY01000105.1"/>
</dbReference>
<dbReference type="GO" id="GO:0042907">
    <property type="term" value="F:xanthine transmembrane transporter activity"/>
    <property type="evidence" value="ECO:0007669"/>
    <property type="project" value="TreeGrafter"/>
</dbReference>
<feature type="transmembrane region" description="Helical" evidence="7">
    <location>
        <begin position="280"/>
        <end position="301"/>
    </location>
</feature>
<dbReference type="InterPro" id="IPR006043">
    <property type="entry name" value="NCS2"/>
</dbReference>
<reference evidence="8 9" key="1">
    <citation type="journal article" date="2015" name="Genome Announc.">
        <title>Expanding the biotechnology potential of lactobacilli through comparative genomics of 213 strains and associated genera.</title>
        <authorList>
            <person name="Sun Z."/>
            <person name="Harris H.M."/>
            <person name="McCann A."/>
            <person name="Guo C."/>
            <person name="Argimon S."/>
            <person name="Zhang W."/>
            <person name="Yang X."/>
            <person name="Jeffery I.B."/>
            <person name="Cooney J.C."/>
            <person name="Kagawa T.F."/>
            <person name="Liu W."/>
            <person name="Song Y."/>
            <person name="Salvetti E."/>
            <person name="Wrobel A."/>
            <person name="Rasinkangas P."/>
            <person name="Parkhill J."/>
            <person name="Rea M.C."/>
            <person name="O'Sullivan O."/>
            <person name="Ritari J."/>
            <person name="Douillard F.P."/>
            <person name="Paul Ross R."/>
            <person name="Yang R."/>
            <person name="Briner A.E."/>
            <person name="Felis G.E."/>
            <person name="de Vos W.M."/>
            <person name="Barrangou R."/>
            <person name="Klaenhammer T.R."/>
            <person name="Caufield P.W."/>
            <person name="Cui Y."/>
            <person name="Zhang H."/>
            <person name="O'Toole P.W."/>
        </authorList>
    </citation>
    <scope>NUCLEOTIDE SEQUENCE [LARGE SCALE GENOMIC DNA]</scope>
    <source>
        <strain evidence="8 9">DSM 14421</strain>
    </source>
</reference>